<proteinExistence type="predicted"/>
<protein>
    <submittedName>
        <fullName evidence="2">PilZ domain-containing protein</fullName>
    </submittedName>
</protein>
<sequence>MKAIDRRRYFRLPKNYKVKVSLLRYPLGNQKWYEVHSLDIGKGGVRLIFPCKLDKGDKLQIKIRVPSLNKFHPSFFKVFEVETEQELVALGEVIWIGEKKIDGYEVGVKFIDVFEDDLRALRDFLEEQRGKG</sequence>
<evidence type="ECO:0000259" key="1">
    <source>
        <dbReference type="Pfam" id="PF07238"/>
    </source>
</evidence>
<dbReference type="InterPro" id="IPR009875">
    <property type="entry name" value="PilZ_domain"/>
</dbReference>
<gene>
    <name evidence="2" type="ORF">SAMN04488516_103164</name>
</gene>
<dbReference type="AlphaFoldDB" id="A0A1H0CRY4"/>
<dbReference type="EMBL" id="FNIN01000003">
    <property type="protein sequence ID" value="SDN60633.1"/>
    <property type="molecule type" value="Genomic_DNA"/>
</dbReference>
<dbReference type="Gene3D" id="2.40.10.220">
    <property type="entry name" value="predicted glycosyltransferase like domains"/>
    <property type="match status" value="1"/>
</dbReference>
<accession>A0A1H0CRY4</accession>
<organism evidence="2 3">
    <name type="scientific">Desulfonauticus submarinus</name>
    <dbReference type="NCBI Taxonomy" id="206665"/>
    <lineage>
        <taxon>Bacteria</taxon>
        <taxon>Pseudomonadati</taxon>
        <taxon>Thermodesulfobacteriota</taxon>
        <taxon>Desulfovibrionia</taxon>
        <taxon>Desulfovibrionales</taxon>
        <taxon>Desulfonauticaceae</taxon>
        <taxon>Desulfonauticus</taxon>
    </lineage>
</organism>
<feature type="domain" description="PilZ" evidence="1">
    <location>
        <begin position="5"/>
        <end position="126"/>
    </location>
</feature>
<dbReference type="OrthoDB" id="5465017at2"/>
<dbReference type="RefSeq" id="WP_092064428.1">
    <property type="nucleotide sequence ID" value="NZ_FNIN01000003.1"/>
</dbReference>
<evidence type="ECO:0000313" key="3">
    <source>
        <dbReference type="Proteomes" id="UP000199602"/>
    </source>
</evidence>
<keyword evidence="3" id="KW-1185">Reference proteome</keyword>
<reference evidence="2 3" key="1">
    <citation type="submission" date="2016-10" db="EMBL/GenBank/DDBJ databases">
        <authorList>
            <person name="de Groot N.N."/>
        </authorList>
    </citation>
    <scope>NUCLEOTIDE SEQUENCE [LARGE SCALE GENOMIC DNA]</scope>
    <source>
        <strain evidence="2 3">DSM 15269</strain>
    </source>
</reference>
<dbReference type="Pfam" id="PF07238">
    <property type="entry name" value="PilZ"/>
    <property type="match status" value="1"/>
</dbReference>
<evidence type="ECO:0000313" key="2">
    <source>
        <dbReference type="EMBL" id="SDN60633.1"/>
    </source>
</evidence>
<dbReference type="Proteomes" id="UP000199602">
    <property type="component" value="Unassembled WGS sequence"/>
</dbReference>
<dbReference type="GO" id="GO:0035438">
    <property type="term" value="F:cyclic-di-GMP binding"/>
    <property type="evidence" value="ECO:0007669"/>
    <property type="project" value="InterPro"/>
</dbReference>
<dbReference type="STRING" id="206665.SAMN04488516_103164"/>
<dbReference type="SUPFAM" id="SSF141371">
    <property type="entry name" value="PilZ domain-like"/>
    <property type="match status" value="1"/>
</dbReference>
<name>A0A1H0CRY4_9BACT</name>